<dbReference type="EMBL" id="KV700130">
    <property type="protein sequence ID" value="OCF32098.1"/>
    <property type="molecule type" value="Genomic_DNA"/>
</dbReference>
<gene>
    <name evidence="2" type="ORF">I316_06254</name>
</gene>
<reference evidence="3" key="2">
    <citation type="submission" date="2013-12" db="EMBL/GenBank/DDBJ databases">
        <title>Evolution of pathogenesis and genome organization in the Tremellales.</title>
        <authorList>
            <person name="Cuomo C."/>
            <person name="Litvintseva A."/>
            <person name="Heitman J."/>
            <person name="Chen Y."/>
            <person name="Sun S."/>
            <person name="Springer D."/>
            <person name="Dromer F."/>
            <person name="Young S."/>
            <person name="Zeng Q."/>
            <person name="Chapman S."/>
            <person name="Gujja S."/>
            <person name="Saif S."/>
            <person name="Birren B."/>
        </authorList>
    </citation>
    <scope>NUCLEOTIDE SEQUENCE [LARGE SCALE GENOMIC DNA]</scope>
    <source>
        <strain evidence="3">BCC8398</strain>
    </source>
</reference>
<accession>A0A1B9GM57</accession>
<feature type="compositionally biased region" description="Basic and acidic residues" evidence="1">
    <location>
        <begin position="352"/>
        <end position="363"/>
    </location>
</feature>
<evidence type="ECO:0000313" key="3">
    <source>
        <dbReference type="Proteomes" id="UP000092666"/>
    </source>
</evidence>
<feature type="region of interest" description="Disordered" evidence="1">
    <location>
        <begin position="136"/>
        <end position="189"/>
    </location>
</feature>
<feature type="region of interest" description="Disordered" evidence="1">
    <location>
        <begin position="335"/>
        <end position="363"/>
    </location>
</feature>
<sequence length="363" mass="37726">MSNPNIDDEGFAIPAIPTNAVEAAPNANLPPAKKQLRPTASLPTTTETYGEKHGISPDLQAALQSVGRRGRQNVAMGHATHRAFERTQSFPAHVLSNSSTPNTGFQTALDAFAHAQGIINKEALRAKELQPFYSSALGSGSSSDVDGLSLSPRGANRRLKFGADGEVEEEELEGGNGPLFPGSGLGQGRALGKTREEIHLTAARKRRSSPAEPTSDTETEIGDDDEAEHDTQFSGSAFTNHPSGLGSYNHSGVSDFPPVFKSPAMTHPELFGNTAATSRAFPSAFKGVNAAGARELRGLPGARKIGFGKTMSAPVGQLGGSGGWGVDVDMGTDNSDGGGAGAVANGGGEDGFDIKDWAENEQF</sequence>
<organism evidence="2 3">
    <name type="scientific">Kwoniella heveanensis BCC8398</name>
    <dbReference type="NCBI Taxonomy" id="1296120"/>
    <lineage>
        <taxon>Eukaryota</taxon>
        <taxon>Fungi</taxon>
        <taxon>Dikarya</taxon>
        <taxon>Basidiomycota</taxon>
        <taxon>Agaricomycotina</taxon>
        <taxon>Tremellomycetes</taxon>
        <taxon>Tremellales</taxon>
        <taxon>Cryptococcaceae</taxon>
        <taxon>Kwoniella</taxon>
    </lineage>
</organism>
<evidence type="ECO:0000256" key="1">
    <source>
        <dbReference type="SAM" id="MobiDB-lite"/>
    </source>
</evidence>
<dbReference type="Proteomes" id="UP000092666">
    <property type="component" value="Unassembled WGS sequence"/>
</dbReference>
<feature type="region of interest" description="Disordered" evidence="1">
    <location>
        <begin position="24"/>
        <end position="56"/>
    </location>
</feature>
<dbReference type="OrthoDB" id="2571298at2759"/>
<name>A0A1B9GM57_9TREE</name>
<feature type="compositionally biased region" description="Low complexity" evidence="1">
    <location>
        <begin position="136"/>
        <end position="151"/>
    </location>
</feature>
<proteinExistence type="predicted"/>
<feature type="region of interest" description="Disordered" evidence="1">
    <location>
        <begin position="201"/>
        <end position="244"/>
    </location>
</feature>
<reference evidence="2 3" key="1">
    <citation type="submission" date="2013-07" db="EMBL/GenBank/DDBJ databases">
        <title>The Genome Sequence of Cryptococcus heveanensis BCC8398.</title>
        <authorList>
            <consortium name="The Broad Institute Genome Sequencing Platform"/>
            <person name="Cuomo C."/>
            <person name="Litvintseva A."/>
            <person name="Chen Y."/>
            <person name="Heitman J."/>
            <person name="Sun S."/>
            <person name="Springer D."/>
            <person name="Dromer F."/>
            <person name="Young S.K."/>
            <person name="Zeng Q."/>
            <person name="Gargeya S."/>
            <person name="Fitzgerald M."/>
            <person name="Abouelleil A."/>
            <person name="Alvarado L."/>
            <person name="Berlin A.M."/>
            <person name="Chapman S.B."/>
            <person name="Dewar J."/>
            <person name="Goldberg J."/>
            <person name="Griggs A."/>
            <person name="Gujja S."/>
            <person name="Hansen M."/>
            <person name="Howarth C."/>
            <person name="Imamovic A."/>
            <person name="Larimer J."/>
            <person name="McCowan C."/>
            <person name="Murphy C."/>
            <person name="Pearson M."/>
            <person name="Priest M."/>
            <person name="Roberts A."/>
            <person name="Saif S."/>
            <person name="Shea T."/>
            <person name="Sykes S."/>
            <person name="Wortman J."/>
            <person name="Nusbaum C."/>
            <person name="Birren B."/>
        </authorList>
    </citation>
    <scope>NUCLEOTIDE SEQUENCE [LARGE SCALE GENOMIC DNA]</scope>
    <source>
        <strain evidence="2 3">BCC8398</strain>
    </source>
</reference>
<keyword evidence="3" id="KW-1185">Reference proteome</keyword>
<protein>
    <submittedName>
        <fullName evidence="2">Uncharacterized protein</fullName>
    </submittedName>
</protein>
<feature type="compositionally biased region" description="Gly residues" evidence="1">
    <location>
        <begin position="336"/>
        <end position="349"/>
    </location>
</feature>
<feature type="compositionally biased region" description="Acidic residues" evidence="1">
    <location>
        <begin position="215"/>
        <end position="228"/>
    </location>
</feature>
<feature type="compositionally biased region" description="Polar residues" evidence="1">
    <location>
        <begin position="232"/>
        <end position="244"/>
    </location>
</feature>
<evidence type="ECO:0000313" key="2">
    <source>
        <dbReference type="EMBL" id="OCF32098.1"/>
    </source>
</evidence>
<dbReference type="AlphaFoldDB" id="A0A1B9GM57"/>